<feature type="domain" description="Beta-lactamase-related" evidence="2">
    <location>
        <begin position="57"/>
        <end position="378"/>
    </location>
</feature>
<dbReference type="EMBL" id="RBKT01000001">
    <property type="protein sequence ID" value="RKR88275.1"/>
    <property type="molecule type" value="Genomic_DNA"/>
</dbReference>
<evidence type="ECO:0000313" key="4">
    <source>
        <dbReference type="Proteomes" id="UP000277671"/>
    </source>
</evidence>
<protein>
    <submittedName>
        <fullName evidence="3">CubicO group peptidase (Beta-lactamase class C family)</fullName>
    </submittedName>
</protein>
<feature type="chain" id="PRO_5019854324" evidence="1">
    <location>
        <begin position="28"/>
        <end position="390"/>
    </location>
</feature>
<dbReference type="PROSITE" id="PS51318">
    <property type="entry name" value="TAT"/>
    <property type="match status" value="1"/>
</dbReference>
<dbReference type="AlphaFoldDB" id="A0A495JHP7"/>
<dbReference type="Proteomes" id="UP000277671">
    <property type="component" value="Unassembled WGS sequence"/>
</dbReference>
<name>A0A495JHP7_9ACTN</name>
<dbReference type="InterPro" id="IPR050491">
    <property type="entry name" value="AmpC-like"/>
</dbReference>
<dbReference type="PANTHER" id="PTHR46825:SF8">
    <property type="entry name" value="BETA-LACTAMASE-RELATED"/>
    <property type="match status" value="1"/>
</dbReference>
<reference evidence="3 4" key="1">
    <citation type="submission" date="2018-10" db="EMBL/GenBank/DDBJ databases">
        <title>Sequencing the genomes of 1000 actinobacteria strains.</title>
        <authorList>
            <person name="Klenk H.-P."/>
        </authorList>
    </citation>
    <scope>NUCLEOTIDE SEQUENCE [LARGE SCALE GENOMIC DNA]</scope>
    <source>
        <strain evidence="3 4">DSM 45175</strain>
    </source>
</reference>
<evidence type="ECO:0000256" key="1">
    <source>
        <dbReference type="SAM" id="SignalP"/>
    </source>
</evidence>
<dbReference type="InterPro" id="IPR001466">
    <property type="entry name" value="Beta-lactam-related"/>
</dbReference>
<feature type="signal peptide" evidence="1">
    <location>
        <begin position="1"/>
        <end position="27"/>
    </location>
</feature>
<dbReference type="SUPFAM" id="SSF56601">
    <property type="entry name" value="beta-lactamase/transpeptidase-like"/>
    <property type="match status" value="1"/>
</dbReference>
<evidence type="ECO:0000259" key="2">
    <source>
        <dbReference type="Pfam" id="PF00144"/>
    </source>
</evidence>
<dbReference type="PANTHER" id="PTHR46825">
    <property type="entry name" value="D-ALANYL-D-ALANINE-CARBOXYPEPTIDASE/ENDOPEPTIDASE AMPH"/>
    <property type="match status" value="1"/>
</dbReference>
<dbReference type="Pfam" id="PF00144">
    <property type="entry name" value="Beta-lactamase"/>
    <property type="match status" value="1"/>
</dbReference>
<gene>
    <name evidence="3" type="ORF">BDK92_2583</name>
</gene>
<keyword evidence="4" id="KW-1185">Reference proteome</keyword>
<comment type="caution">
    <text evidence="3">The sequence shown here is derived from an EMBL/GenBank/DDBJ whole genome shotgun (WGS) entry which is preliminary data.</text>
</comment>
<dbReference type="InterPro" id="IPR006311">
    <property type="entry name" value="TAT_signal"/>
</dbReference>
<dbReference type="InterPro" id="IPR012338">
    <property type="entry name" value="Beta-lactam/transpept-like"/>
</dbReference>
<dbReference type="Gene3D" id="3.40.710.10">
    <property type="entry name" value="DD-peptidase/beta-lactamase superfamily"/>
    <property type="match status" value="1"/>
</dbReference>
<accession>A0A495JHP7</accession>
<organism evidence="3 4">
    <name type="scientific">Micromonospora pisi</name>
    <dbReference type="NCBI Taxonomy" id="589240"/>
    <lineage>
        <taxon>Bacteria</taxon>
        <taxon>Bacillati</taxon>
        <taxon>Actinomycetota</taxon>
        <taxon>Actinomycetes</taxon>
        <taxon>Micromonosporales</taxon>
        <taxon>Micromonosporaceae</taxon>
        <taxon>Micromonospora</taxon>
    </lineage>
</organism>
<proteinExistence type="predicted"/>
<dbReference type="OrthoDB" id="3863176at2"/>
<sequence>MTTTRRTILSLAGAAPLALAIGNPAGADPGYAKVPDGLKPGGELDKFVAELAVKDEFSGSLLLTHRGRRVLSRSYGMANKALGIPNGPDTIFALASVTKVLTALSVVQLVERGKLSLGAKLGPLLDGFAPEVGEAVTVHHLLTHTSGLGDFHMVPGFWETARTWSSAQQVMDGITQIIRGMPVTFPAGASHAYSNAGFHLLGAIVAKVSGLSYYDYVRRNVFRPAGMSSSDFYTKPQWLTDPRIAHPYTRPESGKQVDDIDSRYFIGTPAGEAFCTCADLDRFTQALLGGKLIDAPFLQLYASGKVPMPPPPGTPPLPGPPPVTLQCYGPIGTVASGQWTFGHGGGSPGISTNLEIFPDSRWTSVVLGNYDPPAALPIARMARQLITGQS</sequence>
<evidence type="ECO:0000313" key="3">
    <source>
        <dbReference type="EMBL" id="RKR88275.1"/>
    </source>
</evidence>
<keyword evidence="1" id="KW-0732">Signal</keyword>